<name>A0A6P1NWS5_9BACT</name>
<dbReference type="GO" id="GO:0008703">
    <property type="term" value="F:5-amino-6-(5-phosphoribosylamino)uracil reductase activity"/>
    <property type="evidence" value="ECO:0007669"/>
    <property type="project" value="UniProtKB-EC"/>
</dbReference>
<dbReference type="InterPro" id="IPR002125">
    <property type="entry name" value="CMP_dCMP_dom"/>
</dbReference>
<keyword evidence="7 13" id="KW-0479">Metal-binding</keyword>
<evidence type="ECO:0000313" key="19">
    <source>
        <dbReference type="Proteomes" id="UP000464214"/>
    </source>
</evidence>
<protein>
    <recommendedName>
        <fullName evidence="13">Riboflavin biosynthesis protein RibD</fullName>
    </recommendedName>
    <domain>
        <recommendedName>
            <fullName evidence="13">Diaminohydroxyphosphoribosylaminopyrimidine deaminase</fullName>
            <shortName evidence="13">DRAP deaminase</shortName>
            <ecNumber evidence="13">3.5.4.26</ecNumber>
        </recommendedName>
        <alternativeName>
            <fullName evidence="13">Riboflavin-specific deaminase</fullName>
        </alternativeName>
    </domain>
    <domain>
        <recommendedName>
            <fullName evidence="13">5-amino-6-(5-phosphoribosylamino)uracil reductase</fullName>
            <ecNumber evidence="13">1.1.1.193</ecNumber>
        </recommendedName>
        <alternativeName>
            <fullName evidence="13">HTP reductase</fullName>
        </alternativeName>
    </domain>
</protein>
<dbReference type="SUPFAM" id="SSF53927">
    <property type="entry name" value="Cytidine deaminase-like"/>
    <property type="match status" value="1"/>
</dbReference>
<keyword evidence="9 13" id="KW-0862">Zinc</keyword>
<evidence type="ECO:0000259" key="17">
    <source>
        <dbReference type="PROSITE" id="PS51747"/>
    </source>
</evidence>
<dbReference type="PROSITE" id="PS00903">
    <property type="entry name" value="CYT_DCMP_DEAMINASES_1"/>
    <property type="match status" value="1"/>
</dbReference>
<evidence type="ECO:0000256" key="13">
    <source>
        <dbReference type="PIRNR" id="PIRNR006769"/>
    </source>
</evidence>
<dbReference type="Gene3D" id="3.40.140.10">
    <property type="entry name" value="Cytidine Deaminase, domain 2"/>
    <property type="match status" value="1"/>
</dbReference>
<dbReference type="EC" id="1.1.1.193" evidence="13"/>
<feature type="binding site" evidence="15">
    <location>
        <position position="211"/>
    </location>
    <ligand>
        <name>substrate</name>
    </ligand>
</feature>
<dbReference type="PROSITE" id="PS51747">
    <property type="entry name" value="CYT_DCMP_DEAMINASES_2"/>
    <property type="match status" value="1"/>
</dbReference>
<keyword evidence="10 13" id="KW-0521">NADP</keyword>
<dbReference type="InterPro" id="IPR016193">
    <property type="entry name" value="Cytidine_deaminase-like"/>
</dbReference>
<evidence type="ECO:0000256" key="2">
    <source>
        <dbReference type="ARBA" id="ARBA00004882"/>
    </source>
</evidence>
<dbReference type="Pfam" id="PF01872">
    <property type="entry name" value="RibD_C"/>
    <property type="match status" value="1"/>
</dbReference>
<keyword evidence="6 13" id="KW-0686">Riboflavin biosynthesis</keyword>
<dbReference type="Pfam" id="PF00383">
    <property type="entry name" value="dCMP_cyt_deam_1"/>
    <property type="match status" value="1"/>
</dbReference>
<keyword evidence="12" id="KW-0511">Multifunctional enzyme</keyword>
<dbReference type="InterPro" id="IPR050765">
    <property type="entry name" value="Riboflavin_Biosynth_HTPR"/>
</dbReference>
<comment type="catalytic activity">
    <reaction evidence="13">
        <text>2,5-diamino-6-hydroxy-4-(5-phosphoribosylamino)-pyrimidine + H2O + H(+) = 5-amino-6-(5-phospho-D-ribosylamino)uracil + NH4(+)</text>
        <dbReference type="Rhea" id="RHEA:21868"/>
        <dbReference type="ChEBI" id="CHEBI:15377"/>
        <dbReference type="ChEBI" id="CHEBI:15378"/>
        <dbReference type="ChEBI" id="CHEBI:28938"/>
        <dbReference type="ChEBI" id="CHEBI:58453"/>
        <dbReference type="ChEBI" id="CHEBI:58614"/>
        <dbReference type="EC" id="3.5.4.26"/>
    </reaction>
</comment>
<dbReference type="GO" id="GO:0008835">
    <property type="term" value="F:diaminohydroxyphosphoribosylaminopyrimidine deaminase activity"/>
    <property type="evidence" value="ECO:0007669"/>
    <property type="project" value="UniProtKB-EC"/>
</dbReference>
<evidence type="ECO:0000313" key="18">
    <source>
        <dbReference type="EMBL" id="QHL88316.1"/>
    </source>
</evidence>
<evidence type="ECO:0000256" key="8">
    <source>
        <dbReference type="ARBA" id="ARBA00022801"/>
    </source>
</evidence>
<dbReference type="GO" id="GO:0008270">
    <property type="term" value="F:zinc ion binding"/>
    <property type="evidence" value="ECO:0007669"/>
    <property type="project" value="InterPro"/>
</dbReference>
<feature type="binding site" evidence="16">
    <location>
        <position position="88"/>
    </location>
    <ligand>
        <name>Zn(2+)</name>
        <dbReference type="ChEBI" id="CHEBI:29105"/>
        <note>catalytic</note>
    </ligand>
</feature>
<dbReference type="UniPathway" id="UPA00275">
    <property type="reaction ID" value="UER00401"/>
</dbReference>
<evidence type="ECO:0000256" key="1">
    <source>
        <dbReference type="ARBA" id="ARBA00002151"/>
    </source>
</evidence>
<dbReference type="Proteomes" id="UP000464214">
    <property type="component" value="Chromosome"/>
</dbReference>
<feature type="binding site" evidence="15">
    <location>
        <position position="200"/>
    </location>
    <ligand>
        <name>NADP(+)</name>
        <dbReference type="ChEBI" id="CHEBI:58349"/>
    </ligand>
</feature>
<comment type="cofactor">
    <cofactor evidence="13 16">
        <name>Zn(2+)</name>
        <dbReference type="ChEBI" id="CHEBI:29105"/>
    </cofactor>
    <text evidence="13 16">Binds 1 zinc ion.</text>
</comment>
<dbReference type="PANTHER" id="PTHR38011">
    <property type="entry name" value="DIHYDROFOLATE REDUCTASE FAMILY PROTEIN (AFU_ORTHOLOGUE AFUA_8G06820)"/>
    <property type="match status" value="1"/>
</dbReference>
<feature type="binding site" evidence="15">
    <location>
        <position position="188"/>
    </location>
    <ligand>
        <name>substrate</name>
    </ligand>
</feature>
<dbReference type="InterPro" id="IPR024072">
    <property type="entry name" value="DHFR-like_dom_sf"/>
</dbReference>
<dbReference type="InterPro" id="IPR016192">
    <property type="entry name" value="APOBEC/CMP_deaminase_Zn-bd"/>
</dbReference>
<evidence type="ECO:0000256" key="3">
    <source>
        <dbReference type="ARBA" id="ARBA00004910"/>
    </source>
</evidence>
<evidence type="ECO:0000256" key="12">
    <source>
        <dbReference type="ARBA" id="ARBA00023268"/>
    </source>
</evidence>
<dbReference type="EMBL" id="CP047897">
    <property type="protein sequence ID" value="QHL88316.1"/>
    <property type="molecule type" value="Genomic_DNA"/>
</dbReference>
<gene>
    <name evidence="18" type="primary">ribD</name>
    <name evidence="18" type="ORF">GU926_13085</name>
</gene>
<comment type="catalytic activity">
    <reaction evidence="13">
        <text>5-amino-6-(5-phospho-D-ribitylamino)uracil + NADP(+) = 5-amino-6-(5-phospho-D-ribosylamino)uracil + NADPH + H(+)</text>
        <dbReference type="Rhea" id="RHEA:17845"/>
        <dbReference type="ChEBI" id="CHEBI:15378"/>
        <dbReference type="ChEBI" id="CHEBI:57783"/>
        <dbReference type="ChEBI" id="CHEBI:58349"/>
        <dbReference type="ChEBI" id="CHEBI:58421"/>
        <dbReference type="ChEBI" id="CHEBI:58453"/>
        <dbReference type="EC" id="1.1.1.193"/>
    </reaction>
</comment>
<accession>A0A6P1NWS5</accession>
<dbReference type="PIRSF" id="PIRSF006769">
    <property type="entry name" value="RibD"/>
    <property type="match status" value="1"/>
</dbReference>
<feature type="binding site" evidence="15">
    <location>
        <position position="208"/>
    </location>
    <ligand>
        <name>substrate</name>
    </ligand>
</feature>
<dbReference type="AlphaFoldDB" id="A0A6P1NWS5"/>
<feature type="binding site" evidence="15">
    <location>
        <position position="286"/>
    </location>
    <ligand>
        <name>substrate</name>
    </ligand>
</feature>
<evidence type="ECO:0000256" key="4">
    <source>
        <dbReference type="ARBA" id="ARBA00005259"/>
    </source>
</evidence>
<keyword evidence="11 13" id="KW-0560">Oxidoreductase</keyword>
<evidence type="ECO:0000256" key="6">
    <source>
        <dbReference type="ARBA" id="ARBA00022619"/>
    </source>
</evidence>
<feature type="domain" description="CMP/dCMP-type deaminase" evidence="17">
    <location>
        <begin position="3"/>
        <end position="127"/>
    </location>
</feature>
<evidence type="ECO:0000256" key="9">
    <source>
        <dbReference type="ARBA" id="ARBA00022833"/>
    </source>
</evidence>
<dbReference type="PANTHER" id="PTHR38011:SF7">
    <property type="entry name" value="2,5-DIAMINO-6-RIBOSYLAMINO-4(3H)-PYRIMIDINONE 5'-PHOSPHATE REDUCTASE"/>
    <property type="match status" value="1"/>
</dbReference>
<feature type="active site" description="Proton donor" evidence="14">
    <location>
        <position position="54"/>
    </location>
</feature>
<dbReference type="Gene3D" id="3.40.430.10">
    <property type="entry name" value="Dihydrofolate Reductase, subunit A"/>
    <property type="match status" value="1"/>
</dbReference>
<dbReference type="InterPro" id="IPR002734">
    <property type="entry name" value="RibDG_C"/>
</dbReference>
<evidence type="ECO:0000256" key="11">
    <source>
        <dbReference type="ARBA" id="ARBA00023002"/>
    </source>
</evidence>
<comment type="pathway">
    <text evidence="3 13">Cofactor biosynthesis; riboflavin biosynthesis; 5-amino-6-(D-ribitylamino)uracil from GTP: step 3/4.</text>
</comment>
<dbReference type="RefSeq" id="WP_160692583.1">
    <property type="nucleotide sequence ID" value="NZ_CP047897.1"/>
</dbReference>
<feature type="binding site" evidence="16">
    <location>
        <position position="52"/>
    </location>
    <ligand>
        <name>Zn(2+)</name>
        <dbReference type="ChEBI" id="CHEBI:29105"/>
        <note>catalytic</note>
    </ligand>
</feature>
<dbReference type="NCBIfam" id="TIGR00326">
    <property type="entry name" value="eubact_ribD"/>
    <property type="match status" value="1"/>
</dbReference>
<evidence type="ECO:0000256" key="16">
    <source>
        <dbReference type="PIRSR" id="PIRSR006769-3"/>
    </source>
</evidence>
<feature type="binding site" evidence="16">
    <location>
        <position position="79"/>
    </location>
    <ligand>
        <name>Zn(2+)</name>
        <dbReference type="ChEBI" id="CHEBI:29105"/>
        <note>catalytic</note>
    </ligand>
</feature>
<reference evidence="18 19" key="1">
    <citation type="submission" date="2020-01" db="EMBL/GenBank/DDBJ databases">
        <authorList>
            <person name="Kim M."/>
        </authorList>
    </citation>
    <scope>NUCLEOTIDE SEQUENCE [LARGE SCALE GENOMIC DNA]</scope>
    <source>
        <strain evidence="18 19">BT10</strain>
    </source>
</reference>
<organism evidence="18 19">
    <name type="scientific">Nibribacter ruber</name>
    <dbReference type="NCBI Taxonomy" id="2698458"/>
    <lineage>
        <taxon>Bacteria</taxon>
        <taxon>Pseudomonadati</taxon>
        <taxon>Bacteroidota</taxon>
        <taxon>Cytophagia</taxon>
        <taxon>Cytophagales</taxon>
        <taxon>Hymenobacteraceae</taxon>
        <taxon>Nibribacter</taxon>
    </lineage>
</organism>
<evidence type="ECO:0000256" key="15">
    <source>
        <dbReference type="PIRSR" id="PIRSR006769-2"/>
    </source>
</evidence>
<sequence length="345" mass="38694">METVDEKFMQRALDLALLGEGFARPNPMVGCVVVHDGMITGEGWHQQYGGPHAEVNAINSVQDKSLLRQSRVYVTLEPCSHYGKTPPCADLLIKHGVQDVVICNTDPNPLVAGKGIQKLKDAGCTVTTGLLESKGLEVNKRFFKFQTQKRPYLVLKWAESSDGFIALPDYQACQISGALSQKLVHKWRTQEQAILVGTRTALHDNPTLNARHWHGPSPLRITIDKHLQLPATHHLLDNSHPTWVYTFAQKPSLSQTHFVTVSPELDVLDQMMQDLYQRQVQSVLVEGGTTLLDSFIQKGLWDEIRVFKSPKRLQSGIKGPQLPNLVATYKEKIGEDTLTIYRNQF</sequence>
<comment type="similarity">
    <text evidence="4 13">In the N-terminal section; belongs to the cytidine and deoxycytidylate deaminase family.</text>
</comment>
<evidence type="ECO:0000256" key="14">
    <source>
        <dbReference type="PIRSR" id="PIRSR006769-1"/>
    </source>
</evidence>
<evidence type="ECO:0000256" key="7">
    <source>
        <dbReference type="ARBA" id="ARBA00022723"/>
    </source>
</evidence>
<dbReference type="EC" id="3.5.4.26" evidence="13"/>
<evidence type="ECO:0000256" key="10">
    <source>
        <dbReference type="ARBA" id="ARBA00022857"/>
    </source>
</evidence>
<comment type="pathway">
    <text evidence="2 13">Cofactor biosynthesis; riboflavin biosynthesis; 5-amino-6-(D-ribitylamino)uracil from GTP: step 2/4.</text>
</comment>
<dbReference type="FunFam" id="3.40.140.10:FF:000025">
    <property type="entry name" value="Riboflavin biosynthesis protein RibD"/>
    <property type="match status" value="1"/>
</dbReference>
<dbReference type="KEGG" id="nib:GU926_13085"/>
<comment type="function">
    <text evidence="1 13">Converts 2,5-diamino-6-(ribosylamino)-4(3h)-pyrimidinone 5'-phosphate into 5-amino-6-(ribosylamino)-2,4(1h,3h)-pyrimidinedione 5'-phosphate.</text>
</comment>
<dbReference type="SUPFAM" id="SSF53597">
    <property type="entry name" value="Dihydrofolate reductase-like"/>
    <property type="match status" value="1"/>
</dbReference>
<dbReference type="GO" id="GO:0009231">
    <property type="term" value="P:riboflavin biosynthetic process"/>
    <property type="evidence" value="ECO:0007669"/>
    <property type="project" value="UniProtKB-UniPathway"/>
</dbReference>
<feature type="binding site" evidence="15">
    <location>
        <begin position="288"/>
        <end position="294"/>
    </location>
    <ligand>
        <name>NADP(+)</name>
        <dbReference type="ChEBI" id="CHEBI:58349"/>
    </ligand>
</feature>
<feature type="binding site" evidence="15">
    <location>
        <position position="204"/>
    </location>
    <ligand>
        <name>NADP(+)</name>
        <dbReference type="ChEBI" id="CHEBI:58349"/>
    </ligand>
</feature>
<feature type="binding site" evidence="15">
    <location>
        <position position="158"/>
    </location>
    <ligand>
        <name>NADP(+)</name>
        <dbReference type="ChEBI" id="CHEBI:58349"/>
    </ligand>
</feature>
<evidence type="ECO:0000256" key="5">
    <source>
        <dbReference type="ARBA" id="ARBA00007417"/>
    </source>
</evidence>
<proteinExistence type="inferred from homology"/>
<dbReference type="InterPro" id="IPR004794">
    <property type="entry name" value="Eubact_RibD"/>
</dbReference>
<dbReference type="CDD" id="cd01284">
    <property type="entry name" value="Riboflavin_deaminase-reductase"/>
    <property type="match status" value="1"/>
</dbReference>
<comment type="similarity">
    <text evidence="5 13">In the C-terminal section; belongs to the HTP reductase family.</text>
</comment>
<keyword evidence="19" id="KW-1185">Reference proteome</keyword>
<keyword evidence="8 13" id="KW-0378">Hydrolase</keyword>